<accession>A0ABU2BEX8</accession>
<dbReference type="Pfam" id="PF00903">
    <property type="entry name" value="Glyoxalase"/>
    <property type="match status" value="1"/>
</dbReference>
<organism evidence="5 6">
    <name type="scientific">Corynebacterium felinum</name>
    <dbReference type="NCBI Taxonomy" id="131318"/>
    <lineage>
        <taxon>Bacteria</taxon>
        <taxon>Bacillati</taxon>
        <taxon>Actinomycetota</taxon>
        <taxon>Actinomycetes</taxon>
        <taxon>Mycobacteriales</taxon>
        <taxon>Corynebacteriaceae</taxon>
        <taxon>Corynebacterium</taxon>
    </lineage>
</organism>
<evidence type="ECO:0000259" key="4">
    <source>
        <dbReference type="PROSITE" id="PS51819"/>
    </source>
</evidence>
<dbReference type="RefSeq" id="WP_277104854.1">
    <property type="nucleotide sequence ID" value="NZ_BAAAJS010000073.1"/>
</dbReference>
<reference evidence="5 6" key="1">
    <citation type="submission" date="2023-07" db="EMBL/GenBank/DDBJ databases">
        <title>Sequencing the genomes of 1000 actinobacteria strains.</title>
        <authorList>
            <person name="Klenk H.-P."/>
        </authorList>
    </citation>
    <scope>NUCLEOTIDE SEQUENCE [LARGE SCALE GENOMIC DNA]</scope>
    <source>
        <strain evidence="5 6">DSM 44508</strain>
    </source>
</reference>
<name>A0ABU2BEX8_9CORY</name>
<gene>
    <name evidence="5" type="ORF">J2S37_002831</name>
</gene>
<dbReference type="CDD" id="cd08349">
    <property type="entry name" value="BLMA_like"/>
    <property type="match status" value="1"/>
</dbReference>
<keyword evidence="6" id="KW-1185">Reference proteome</keyword>
<dbReference type="Proteomes" id="UP001183619">
    <property type="component" value="Unassembled WGS sequence"/>
</dbReference>
<dbReference type="SUPFAM" id="SSF54593">
    <property type="entry name" value="Glyoxalase/Bleomycin resistance protein/Dihydroxybiphenyl dioxygenase"/>
    <property type="match status" value="1"/>
</dbReference>
<dbReference type="InterPro" id="IPR037523">
    <property type="entry name" value="VOC_core"/>
</dbReference>
<dbReference type="InterPro" id="IPR029068">
    <property type="entry name" value="Glyas_Bleomycin-R_OHBP_Dase"/>
</dbReference>
<protein>
    <recommendedName>
        <fullName evidence="2">Bleomycin resistance protein</fullName>
    </recommendedName>
</protein>
<feature type="domain" description="VOC" evidence="4">
    <location>
        <begin position="3"/>
        <end position="128"/>
    </location>
</feature>
<dbReference type="EMBL" id="JAVDYF010000001">
    <property type="protein sequence ID" value="MDR7356293.1"/>
    <property type="molecule type" value="Genomic_DNA"/>
</dbReference>
<evidence type="ECO:0000256" key="2">
    <source>
        <dbReference type="ARBA" id="ARBA00021572"/>
    </source>
</evidence>
<evidence type="ECO:0000256" key="3">
    <source>
        <dbReference type="ARBA" id="ARBA00023251"/>
    </source>
</evidence>
<evidence type="ECO:0000313" key="5">
    <source>
        <dbReference type="EMBL" id="MDR7356293.1"/>
    </source>
</evidence>
<dbReference type="Gene3D" id="3.10.180.10">
    <property type="entry name" value="2,3-Dihydroxybiphenyl 1,2-Dioxygenase, domain 1"/>
    <property type="match status" value="1"/>
</dbReference>
<evidence type="ECO:0000256" key="1">
    <source>
        <dbReference type="ARBA" id="ARBA00011051"/>
    </source>
</evidence>
<dbReference type="InterPro" id="IPR004360">
    <property type="entry name" value="Glyas_Fos-R_dOase_dom"/>
</dbReference>
<sequence>MEYNDLIPELIVTDIEKSRWFYCDLLGFTVEYERPQEKFLFISLRGIQLMLEQGSHHELSTLSYPFGRGMNLTFGVPNIKDVYAQLIAANYPIHRPLERREFQVDQHVVTPQEFAILDPDGYYIRISD</sequence>
<dbReference type="InterPro" id="IPR000335">
    <property type="entry name" value="Bleomycin-R"/>
</dbReference>
<keyword evidence="3" id="KW-0046">Antibiotic resistance</keyword>
<proteinExistence type="inferred from homology"/>
<evidence type="ECO:0000313" key="6">
    <source>
        <dbReference type="Proteomes" id="UP001183619"/>
    </source>
</evidence>
<dbReference type="PROSITE" id="PS51819">
    <property type="entry name" value="VOC"/>
    <property type="match status" value="1"/>
</dbReference>
<comment type="similarity">
    <text evidence="1">Belongs to the bleomycin resistance protein family.</text>
</comment>
<comment type="caution">
    <text evidence="5">The sequence shown here is derived from an EMBL/GenBank/DDBJ whole genome shotgun (WGS) entry which is preliminary data.</text>
</comment>